<evidence type="ECO:0000313" key="1">
    <source>
        <dbReference type="EMBL" id="MDO8107444.1"/>
    </source>
</evidence>
<dbReference type="RefSeq" id="WP_304601067.1">
    <property type="nucleotide sequence ID" value="NZ_JAUQYO010000001.1"/>
</dbReference>
<name>A0ABT9D966_9CELL</name>
<accession>A0ABT9D966</accession>
<evidence type="ECO:0000313" key="2">
    <source>
        <dbReference type="Proteomes" id="UP001232536"/>
    </source>
</evidence>
<proteinExistence type="predicted"/>
<sequence>MSESTGPGAPEGGTLALVLTQVAEAGPLAAACALAKVEVDAAPTPVGAVAVCRRTARGEPEQAAEAISRLLSNTPVLLVVRRDGALVASRWRGGTAADEVAPGLLLDGAPPELEGLLVGTVAVTDLDGVVSSVGLSRWRATRMLASAARAARRAR</sequence>
<dbReference type="EMBL" id="JAUQYP010000001">
    <property type="protein sequence ID" value="MDO8107444.1"/>
    <property type="molecule type" value="Genomic_DNA"/>
</dbReference>
<organism evidence="1 2">
    <name type="scientific">Actinotalea lenta</name>
    <dbReference type="NCBI Taxonomy" id="3064654"/>
    <lineage>
        <taxon>Bacteria</taxon>
        <taxon>Bacillati</taxon>
        <taxon>Actinomycetota</taxon>
        <taxon>Actinomycetes</taxon>
        <taxon>Micrococcales</taxon>
        <taxon>Cellulomonadaceae</taxon>
        <taxon>Actinotalea</taxon>
    </lineage>
</organism>
<gene>
    <name evidence="1" type="ORF">Q6348_09575</name>
</gene>
<protein>
    <submittedName>
        <fullName evidence="1">Uncharacterized protein</fullName>
    </submittedName>
</protein>
<keyword evidence="2" id="KW-1185">Reference proteome</keyword>
<dbReference type="Proteomes" id="UP001232536">
    <property type="component" value="Unassembled WGS sequence"/>
</dbReference>
<reference evidence="1 2" key="1">
    <citation type="submission" date="2023-07" db="EMBL/GenBank/DDBJ databases">
        <title>Description of novel actinomycetes strains, isolated from tidal flat sediment.</title>
        <authorList>
            <person name="Lu C."/>
        </authorList>
    </citation>
    <scope>NUCLEOTIDE SEQUENCE [LARGE SCALE GENOMIC DNA]</scope>
    <source>
        <strain evidence="1 2">SYSU T00b441</strain>
    </source>
</reference>
<comment type="caution">
    <text evidence="1">The sequence shown here is derived from an EMBL/GenBank/DDBJ whole genome shotgun (WGS) entry which is preliminary data.</text>
</comment>